<dbReference type="Proteomes" id="UP000486602">
    <property type="component" value="Unassembled WGS sequence"/>
</dbReference>
<accession>A0A7K3WTZ5</accession>
<reference evidence="1 2" key="1">
    <citation type="submission" date="2020-02" db="EMBL/GenBank/DDBJ databases">
        <title>Out from the shadows clarifying the taxonomy of the family Cryomorphaceae and related taxa by utilizing the GTDB taxonomic framework.</title>
        <authorList>
            <person name="Bowman J.P."/>
        </authorList>
    </citation>
    <scope>NUCLEOTIDE SEQUENCE [LARGE SCALE GENOMIC DNA]</scope>
    <source>
        <strain evidence="1 2">QSSC 1-22</strain>
    </source>
</reference>
<dbReference type="RefSeq" id="WP_163285519.1">
    <property type="nucleotide sequence ID" value="NZ_JAAGVY010000020.1"/>
</dbReference>
<evidence type="ECO:0000313" key="1">
    <source>
        <dbReference type="EMBL" id="NEN24125.1"/>
    </source>
</evidence>
<sequence>MTDKALEKRLLIYFHALARHEKMNALNYLKSLTTEDEPSNEKLLSLAGTISIEDLEAMEEAIKESCEKVDKDEW</sequence>
<organism evidence="1 2">
    <name type="scientific">Cryomorpha ignava</name>
    <dbReference type="NCBI Taxonomy" id="101383"/>
    <lineage>
        <taxon>Bacteria</taxon>
        <taxon>Pseudomonadati</taxon>
        <taxon>Bacteroidota</taxon>
        <taxon>Flavobacteriia</taxon>
        <taxon>Flavobacteriales</taxon>
        <taxon>Cryomorphaceae</taxon>
        <taxon>Cryomorpha</taxon>
    </lineage>
</organism>
<comment type="caution">
    <text evidence="1">The sequence shown here is derived from an EMBL/GenBank/DDBJ whole genome shotgun (WGS) entry which is preliminary data.</text>
</comment>
<dbReference type="AlphaFoldDB" id="A0A7K3WTZ5"/>
<proteinExistence type="predicted"/>
<keyword evidence="2" id="KW-1185">Reference proteome</keyword>
<gene>
    <name evidence="1" type="ORF">G3O08_11495</name>
</gene>
<name>A0A7K3WTZ5_9FLAO</name>
<evidence type="ECO:0000313" key="2">
    <source>
        <dbReference type="Proteomes" id="UP000486602"/>
    </source>
</evidence>
<protein>
    <submittedName>
        <fullName evidence="1">Uncharacterized protein</fullName>
    </submittedName>
</protein>
<dbReference type="EMBL" id="JAAGVY010000020">
    <property type="protein sequence ID" value="NEN24125.1"/>
    <property type="molecule type" value="Genomic_DNA"/>
</dbReference>